<dbReference type="GO" id="GO:0006508">
    <property type="term" value="P:proteolysis"/>
    <property type="evidence" value="ECO:0007669"/>
    <property type="project" value="UniProtKB-KW"/>
</dbReference>
<dbReference type="GO" id="GO:0016020">
    <property type="term" value="C:membrane"/>
    <property type="evidence" value="ECO:0007669"/>
    <property type="project" value="TreeGrafter"/>
</dbReference>
<dbReference type="InterPro" id="IPR042097">
    <property type="entry name" value="Aminopeptidase_N-like_N_sf"/>
</dbReference>
<evidence type="ECO:0000256" key="2">
    <source>
        <dbReference type="ARBA" id="ARBA00022438"/>
    </source>
</evidence>
<evidence type="ECO:0000256" key="5">
    <source>
        <dbReference type="ARBA" id="ARBA00022801"/>
    </source>
</evidence>
<feature type="site" description="Transition state stabilizer" evidence="10">
    <location>
        <position position="425"/>
    </location>
</feature>
<dbReference type="InterPro" id="IPR014782">
    <property type="entry name" value="Peptidase_M1_dom"/>
</dbReference>
<sequence>MFEVNHFYLFKVLSKETYMFLFFVAPMVAGNDYWMKVYPVNYFIDIVVQDDDYLGVNVIKVQVKEKTDKFAINSKGLKIEEIVMLEDKNSFDEVRREKRVKYSDDVNLVKEYKMEDDEIKIYTKELEVREYLLLVKYQGVMKDNMEGFYKSVYKVGDEKKIIYSTHFEPGYARLAIPCFDHPLLKAVFKMKITADKKFSILSNTEVVKEEINENNKIVEFADTPKMSTYLLAFVIGEIEFLEDKLDEITLRTYTVEGLKDLGEFSLKVTKKSLEVYGDYFGVKYPLKKLDNVAIPEFSMGAMENWGLVTYRNTALLYDKNISTVNALKRVSEVICHELAHQWFGNLVTMKWWKDLWLNEGFATWAAMKCITKFPKDIIDWDVETTFMNDEVYRGMELDSLNNTHPIEVEVKTPEEVEQIFDAISYSKSSSLIRMVENYIGETNFQQRLQNYIKKYQYSNAESADLWNALSDTKHDVYSLMNDWTKKEGFPLLRITEEENEIKITQERFFKGIEKDTKGEKWFIPLKIKFGDKEILVEMKEKEIKIEKQDKDFKINNEGVGFYSTLYEDKILKVENLSVRNRLNYINDLVLQSLSSYIKLDTIINISTFAKNENNHEVLSALLLGITGFKNILYEDKKYFEELILDIIKDRKVDFNNPGNNINDLSNTILIANLLVANNENNFIDKIYSKWEEYKKDKNSINSVFRSALFSAVAKKENNLEDFLEIYDKGVVEEKTAALVAMGKFTDKNAYLKAVELLYTEEILLQDKIILCSGLISSLEFKDIFIQEFMNNYDKIKVAFKNNGSLLSYAIETLFSSSYGMMFEKSKIFLMEIKSEGIERAVDKAIEKAEIKNEFRKKNLKGKGN</sequence>
<dbReference type="VEuPathDB" id="MicrosporidiaDB:SLOPH_1414"/>
<keyword evidence="6 9" id="KW-0862">Zinc</keyword>
<keyword evidence="2 11" id="KW-0031">Aminopeptidase</keyword>
<dbReference type="Gene3D" id="2.60.40.1910">
    <property type="match status" value="1"/>
</dbReference>
<dbReference type="EMBL" id="ATCN01000255">
    <property type="protein sequence ID" value="EPR79433.1"/>
    <property type="molecule type" value="Genomic_DNA"/>
</dbReference>
<dbReference type="FunCoup" id="S7XU43">
    <property type="interactions" value="165"/>
</dbReference>
<dbReference type="STRING" id="1358809.S7XU43"/>
<evidence type="ECO:0000259" key="14">
    <source>
        <dbReference type="Pfam" id="PF17900"/>
    </source>
</evidence>
<evidence type="ECO:0000313" key="16">
    <source>
        <dbReference type="Proteomes" id="UP000014978"/>
    </source>
</evidence>
<dbReference type="GO" id="GO:0070006">
    <property type="term" value="F:metalloaminopeptidase activity"/>
    <property type="evidence" value="ECO:0007669"/>
    <property type="project" value="TreeGrafter"/>
</dbReference>
<dbReference type="Gene3D" id="1.10.390.10">
    <property type="entry name" value="Neutral Protease Domain 2"/>
    <property type="match status" value="1"/>
</dbReference>
<dbReference type="GO" id="GO:0005737">
    <property type="term" value="C:cytoplasm"/>
    <property type="evidence" value="ECO:0007669"/>
    <property type="project" value="TreeGrafter"/>
</dbReference>
<name>S7XU43_SPRLO</name>
<feature type="binding site" evidence="9">
    <location>
        <position position="359"/>
    </location>
    <ligand>
        <name>Zn(2+)</name>
        <dbReference type="ChEBI" id="CHEBI:29105"/>
        <note>catalytic</note>
    </ligand>
</feature>
<evidence type="ECO:0000256" key="6">
    <source>
        <dbReference type="ARBA" id="ARBA00022833"/>
    </source>
</evidence>
<comment type="caution">
    <text evidence="15">The sequence shown here is derived from an EMBL/GenBank/DDBJ whole genome shotgun (WGS) entry which is preliminary data.</text>
</comment>
<evidence type="ECO:0000313" key="15">
    <source>
        <dbReference type="EMBL" id="EPR79433.1"/>
    </source>
</evidence>
<feature type="binding site" evidence="9">
    <location>
        <position position="336"/>
    </location>
    <ligand>
        <name>Zn(2+)</name>
        <dbReference type="ChEBI" id="CHEBI:29105"/>
        <note>catalytic</note>
    </ligand>
</feature>
<dbReference type="PANTHER" id="PTHR11533:SF299">
    <property type="entry name" value="AMINOPEPTIDASE"/>
    <property type="match status" value="1"/>
</dbReference>
<dbReference type="InterPro" id="IPR050344">
    <property type="entry name" value="Peptidase_M1_aminopeptidases"/>
</dbReference>
<dbReference type="PANTHER" id="PTHR11533">
    <property type="entry name" value="PROTEASE M1 ZINC METALLOPROTEASE"/>
    <property type="match status" value="1"/>
</dbReference>
<dbReference type="GO" id="GO:0042277">
    <property type="term" value="F:peptide binding"/>
    <property type="evidence" value="ECO:0007669"/>
    <property type="project" value="TreeGrafter"/>
</dbReference>
<dbReference type="GO" id="GO:0043171">
    <property type="term" value="P:peptide catabolic process"/>
    <property type="evidence" value="ECO:0007669"/>
    <property type="project" value="TreeGrafter"/>
</dbReference>
<dbReference type="OMA" id="AWDFIQV"/>
<evidence type="ECO:0000256" key="11">
    <source>
        <dbReference type="RuleBase" id="RU364040"/>
    </source>
</evidence>
<evidence type="ECO:0000256" key="1">
    <source>
        <dbReference type="ARBA" id="ARBA00010136"/>
    </source>
</evidence>
<comment type="cofactor">
    <cofactor evidence="9 11">
        <name>Zn(2+)</name>
        <dbReference type="ChEBI" id="CHEBI:29105"/>
    </cofactor>
    <text evidence="9 11">Binds 1 zinc ion per subunit.</text>
</comment>
<evidence type="ECO:0000256" key="3">
    <source>
        <dbReference type="ARBA" id="ARBA00022670"/>
    </source>
</evidence>
<feature type="active site" description="Proton acceptor" evidence="8">
    <location>
        <position position="337"/>
    </location>
</feature>
<keyword evidence="4 9" id="KW-0479">Metal-binding</keyword>
<keyword evidence="7 11" id="KW-0482">Metalloprotease</keyword>
<dbReference type="InterPro" id="IPR027268">
    <property type="entry name" value="Peptidase_M4/M1_CTD_sf"/>
</dbReference>
<keyword evidence="5 11" id="KW-0378">Hydrolase</keyword>
<proteinExistence type="inferred from homology"/>
<protein>
    <recommendedName>
        <fullName evidence="11">Aminopeptidase</fullName>
        <ecNumber evidence="11">3.4.11.-</ecNumber>
    </recommendedName>
</protein>
<dbReference type="OrthoDB" id="10031169at2759"/>
<dbReference type="SUPFAM" id="SSF63737">
    <property type="entry name" value="Leukotriene A4 hydrolase N-terminal domain"/>
    <property type="match status" value="1"/>
</dbReference>
<dbReference type="InterPro" id="IPR034016">
    <property type="entry name" value="M1_APN-typ"/>
</dbReference>
<dbReference type="Pfam" id="PF01433">
    <property type="entry name" value="Peptidase_M1"/>
    <property type="match status" value="1"/>
</dbReference>
<evidence type="ECO:0000259" key="12">
    <source>
        <dbReference type="Pfam" id="PF01433"/>
    </source>
</evidence>
<dbReference type="PRINTS" id="PR00756">
    <property type="entry name" value="ALADIPTASE"/>
</dbReference>
<feature type="domain" description="Peptidase M1 membrane alanine aminopeptidase" evidence="12">
    <location>
        <begin position="264"/>
        <end position="483"/>
    </location>
</feature>
<accession>S7XU43</accession>
<evidence type="ECO:0000259" key="13">
    <source>
        <dbReference type="Pfam" id="PF11838"/>
    </source>
</evidence>
<dbReference type="Pfam" id="PF17900">
    <property type="entry name" value="Peptidase_M1_N"/>
    <property type="match status" value="1"/>
</dbReference>
<evidence type="ECO:0000256" key="8">
    <source>
        <dbReference type="PIRSR" id="PIRSR634016-1"/>
    </source>
</evidence>
<dbReference type="GO" id="GO:0008270">
    <property type="term" value="F:zinc ion binding"/>
    <property type="evidence" value="ECO:0007669"/>
    <property type="project" value="UniProtKB-UniRule"/>
</dbReference>
<dbReference type="Pfam" id="PF11838">
    <property type="entry name" value="ERAP1_C"/>
    <property type="match status" value="1"/>
</dbReference>
<evidence type="ECO:0000256" key="9">
    <source>
        <dbReference type="PIRSR" id="PIRSR634016-3"/>
    </source>
</evidence>
<feature type="binding site" evidence="9">
    <location>
        <position position="340"/>
    </location>
    <ligand>
        <name>Zn(2+)</name>
        <dbReference type="ChEBI" id="CHEBI:29105"/>
        <note>catalytic</note>
    </ligand>
</feature>
<dbReference type="InterPro" id="IPR045357">
    <property type="entry name" value="Aminopeptidase_N-like_N"/>
</dbReference>
<dbReference type="HOGENOM" id="CLU_003705_0_1_1"/>
<keyword evidence="16" id="KW-1185">Reference proteome</keyword>
<dbReference type="Gene3D" id="1.25.50.20">
    <property type="match status" value="1"/>
</dbReference>
<reference evidence="16" key="1">
    <citation type="journal article" date="2013" name="PLoS Genet.">
        <title>The genome of Spraguea lophii and the basis of host-microsporidian interactions.</title>
        <authorList>
            <person name="Campbell S.E."/>
            <person name="Williams T.A."/>
            <person name="Yousuf A."/>
            <person name="Soanes D.M."/>
            <person name="Paszkiewicz K.H."/>
            <person name="Williams B.A.P."/>
        </authorList>
    </citation>
    <scope>NUCLEOTIDE SEQUENCE [LARGE SCALE GENOMIC DNA]</scope>
    <source>
        <strain evidence="16">42_110</strain>
    </source>
</reference>
<dbReference type="Gene3D" id="2.60.40.1730">
    <property type="entry name" value="tricorn interacting facor f3 domain"/>
    <property type="match status" value="1"/>
</dbReference>
<dbReference type="GO" id="GO:0005615">
    <property type="term" value="C:extracellular space"/>
    <property type="evidence" value="ECO:0007669"/>
    <property type="project" value="TreeGrafter"/>
</dbReference>
<keyword evidence="3 11" id="KW-0645">Protease</keyword>
<organism evidence="15 16">
    <name type="scientific">Spraguea lophii (strain 42_110)</name>
    <name type="common">Microsporidian parasite</name>
    <dbReference type="NCBI Taxonomy" id="1358809"/>
    <lineage>
        <taxon>Eukaryota</taxon>
        <taxon>Fungi</taxon>
        <taxon>Fungi incertae sedis</taxon>
        <taxon>Microsporidia</taxon>
        <taxon>Spragueidae</taxon>
        <taxon>Spraguea</taxon>
    </lineage>
</organism>
<evidence type="ECO:0000256" key="7">
    <source>
        <dbReference type="ARBA" id="ARBA00023049"/>
    </source>
</evidence>
<evidence type="ECO:0000256" key="10">
    <source>
        <dbReference type="PIRSR" id="PIRSR634016-4"/>
    </source>
</evidence>
<dbReference type="InterPro" id="IPR001930">
    <property type="entry name" value="Peptidase_M1"/>
</dbReference>
<dbReference type="InParanoid" id="S7XU43"/>
<dbReference type="Proteomes" id="UP000014978">
    <property type="component" value="Unassembled WGS sequence"/>
</dbReference>
<dbReference type="CDD" id="cd09601">
    <property type="entry name" value="M1_APN-Q_like"/>
    <property type="match status" value="1"/>
</dbReference>
<feature type="domain" description="Aminopeptidase N-like N-terminal" evidence="14">
    <location>
        <begin position="42"/>
        <end position="230"/>
    </location>
</feature>
<dbReference type="SUPFAM" id="SSF55486">
    <property type="entry name" value="Metalloproteases ('zincins'), catalytic domain"/>
    <property type="match status" value="1"/>
</dbReference>
<gene>
    <name evidence="15" type="ORF">SLOPH_1414</name>
</gene>
<dbReference type="EC" id="3.4.11.-" evidence="11"/>
<evidence type="ECO:0000256" key="4">
    <source>
        <dbReference type="ARBA" id="ARBA00022723"/>
    </source>
</evidence>
<dbReference type="InterPro" id="IPR024571">
    <property type="entry name" value="ERAP1-like_C_dom"/>
</dbReference>
<comment type="similarity">
    <text evidence="1 11">Belongs to the peptidase M1 family.</text>
</comment>
<dbReference type="AlphaFoldDB" id="S7XU43"/>
<dbReference type="MEROPS" id="M01.A25"/>
<feature type="domain" description="ERAP1-like C-terminal" evidence="13">
    <location>
        <begin position="552"/>
        <end position="849"/>
    </location>
</feature>
<dbReference type="FunFam" id="1.10.390.10:FF:000001">
    <property type="entry name" value="Aminopeptidase"/>
    <property type="match status" value="1"/>
</dbReference>